<dbReference type="InterPro" id="IPR050587">
    <property type="entry name" value="GNT1/Glycosyltrans_8"/>
</dbReference>
<keyword evidence="2" id="KW-0808">Transferase</keyword>
<dbReference type="OrthoDB" id="2014201at2759"/>
<dbReference type="EMBL" id="JAADJZ010000002">
    <property type="protein sequence ID" value="KAF2877077.1"/>
    <property type="molecule type" value="Genomic_DNA"/>
</dbReference>
<comment type="caution">
    <text evidence="2">The sequence shown here is derived from an EMBL/GenBank/DDBJ whole genome shotgun (WGS) entry which is preliminary data.</text>
</comment>
<accession>A0A7C8IDR8</accession>
<dbReference type="InterPro" id="IPR002495">
    <property type="entry name" value="Glyco_trans_8"/>
</dbReference>
<keyword evidence="1" id="KW-0472">Membrane</keyword>
<name>A0A7C8IDR8_9PLEO</name>
<keyword evidence="1" id="KW-1133">Transmembrane helix</keyword>
<dbReference type="Pfam" id="PF01501">
    <property type="entry name" value="Glyco_transf_8"/>
    <property type="match status" value="1"/>
</dbReference>
<dbReference type="GO" id="GO:0016757">
    <property type="term" value="F:glycosyltransferase activity"/>
    <property type="evidence" value="ECO:0007669"/>
    <property type="project" value="InterPro"/>
</dbReference>
<evidence type="ECO:0000256" key="1">
    <source>
        <dbReference type="SAM" id="Phobius"/>
    </source>
</evidence>
<evidence type="ECO:0000313" key="2">
    <source>
        <dbReference type="EMBL" id="KAF2877077.1"/>
    </source>
</evidence>
<keyword evidence="1" id="KW-0812">Transmembrane</keyword>
<dbReference type="InterPro" id="IPR029044">
    <property type="entry name" value="Nucleotide-diphossugar_trans"/>
</dbReference>
<dbReference type="SUPFAM" id="SSF53448">
    <property type="entry name" value="Nucleotide-diphospho-sugar transferases"/>
    <property type="match status" value="1"/>
</dbReference>
<feature type="transmembrane region" description="Helical" evidence="1">
    <location>
        <begin position="6"/>
        <end position="23"/>
    </location>
</feature>
<dbReference type="AlphaFoldDB" id="A0A7C8IDR8"/>
<keyword evidence="3" id="KW-1185">Reference proteome</keyword>
<protein>
    <submittedName>
        <fullName evidence="2">Nucleotide-diphospho-sugar transferase</fullName>
    </submittedName>
</protein>
<reference evidence="2 3" key="1">
    <citation type="submission" date="2020-01" db="EMBL/GenBank/DDBJ databases">
        <authorList>
            <consortium name="DOE Joint Genome Institute"/>
            <person name="Haridas S."/>
            <person name="Albert R."/>
            <person name="Binder M."/>
            <person name="Bloem J."/>
            <person name="Labutti K."/>
            <person name="Salamov A."/>
            <person name="Andreopoulos B."/>
            <person name="Baker S.E."/>
            <person name="Barry K."/>
            <person name="Bills G."/>
            <person name="Bluhm B.H."/>
            <person name="Cannon C."/>
            <person name="Castanera R."/>
            <person name="Culley D.E."/>
            <person name="Daum C."/>
            <person name="Ezra D."/>
            <person name="Gonzalez J.B."/>
            <person name="Henrissat B."/>
            <person name="Kuo A."/>
            <person name="Liang C."/>
            <person name="Lipzen A."/>
            <person name="Lutzoni F."/>
            <person name="Magnuson J."/>
            <person name="Mondo S."/>
            <person name="Nolan M."/>
            <person name="Ohm R."/>
            <person name="Pangilinan J."/>
            <person name="Park H.-J.H."/>
            <person name="Ramirez L."/>
            <person name="Alfaro M."/>
            <person name="Sun H."/>
            <person name="Tritt A."/>
            <person name="Yoshinaga Y."/>
            <person name="Zwiers L.-H.L."/>
            <person name="Turgeon B.G."/>
            <person name="Goodwin S.B."/>
            <person name="Spatafora J.W."/>
            <person name="Crous P.W."/>
            <person name="Grigoriev I.V."/>
        </authorList>
    </citation>
    <scope>NUCLEOTIDE SEQUENCE [LARGE SCALE GENOMIC DNA]</scope>
    <source>
        <strain evidence="2 3">CBS 611.86</strain>
    </source>
</reference>
<evidence type="ECO:0000313" key="3">
    <source>
        <dbReference type="Proteomes" id="UP000481861"/>
    </source>
</evidence>
<dbReference type="Proteomes" id="UP000481861">
    <property type="component" value="Unassembled WGS sequence"/>
</dbReference>
<proteinExistence type="predicted"/>
<organism evidence="2 3">
    <name type="scientific">Massariosphaeria phaeospora</name>
    <dbReference type="NCBI Taxonomy" id="100035"/>
    <lineage>
        <taxon>Eukaryota</taxon>
        <taxon>Fungi</taxon>
        <taxon>Dikarya</taxon>
        <taxon>Ascomycota</taxon>
        <taxon>Pezizomycotina</taxon>
        <taxon>Dothideomycetes</taxon>
        <taxon>Pleosporomycetidae</taxon>
        <taxon>Pleosporales</taxon>
        <taxon>Pleosporales incertae sedis</taxon>
        <taxon>Massariosphaeria</taxon>
    </lineage>
</organism>
<dbReference type="PANTHER" id="PTHR11183">
    <property type="entry name" value="GLYCOGENIN SUBFAMILY MEMBER"/>
    <property type="match status" value="1"/>
</dbReference>
<sequence length="337" mass="38911">MPNPRLVYPIFTFVFLFLFYQFLPHGGAVQKTASGPSYRLFNSSSPLPSSRYAIATFLTGQSADPNYFTAARILAYQLLHANGTRLDLASSISFLVLCSSSVPEEQKVLLTDEGTTVVEVDDVKLPWWVKTGVTRWKEQFTKLRIFEMTQYERVLFIDADTLVAQPLDAIFHEPEVKSLAPRLDRAKQQRRDEAALPASWFFAARSDNALTGERAHPIPPLQTPNFSAGFWIAAPDKLLFAHMMSVMQHWRRFDPHTMEQSLLNYVFRREGCMPWRELDWRWSATWPGERDLNAGVRTLHEKFWKVGGTEVEELKRRWVKERERMGRFYRGAGEDGE</sequence>
<dbReference type="Gene3D" id="3.90.550.10">
    <property type="entry name" value="Spore Coat Polysaccharide Biosynthesis Protein SpsA, Chain A"/>
    <property type="match status" value="1"/>
</dbReference>
<gene>
    <name evidence="2" type="ORF">BDV95DRAFT_589710</name>
</gene>